<dbReference type="InterPro" id="IPR003709">
    <property type="entry name" value="VanY-like_core_dom"/>
</dbReference>
<name>A0ABV1H7C6_9FIRM</name>
<feature type="domain" description="D-alanyl-D-alanine carboxypeptidase-like core" evidence="2">
    <location>
        <begin position="135"/>
        <end position="254"/>
    </location>
</feature>
<dbReference type="Pfam" id="PF02557">
    <property type="entry name" value="VanY"/>
    <property type="match status" value="1"/>
</dbReference>
<dbReference type="CDD" id="cd14852">
    <property type="entry name" value="LD-carboxypeptidase"/>
    <property type="match status" value="1"/>
</dbReference>
<feature type="compositionally biased region" description="Basic and acidic residues" evidence="1">
    <location>
        <begin position="1"/>
        <end position="12"/>
    </location>
</feature>
<gene>
    <name evidence="3" type="ORF">WMO37_11395</name>
</gene>
<feature type="compositionally biased region" description="Polar residues" evidence="1">
    <location>
        <begin position="53"/>
        <end position="83"/>
    </location>
</feature>
<sequence length="280" mass="30688">MGTKPVRIDNRKREKARRRRQTAAARAAVLAAALVLVAVLVVAGIIRHHKKTQTVQNDTSAQTVSQTENGTDTVQGQQTSQTEAAGETLAGTQVQSVTAKGYAIQVVDGVTYIGGVMIANKSYSLPESYAPGDLLPEVKEAFAVMQKAAAAQGLNIYISSGYRSYSRQQTLYNNYVKSDGKALADTYSSRPGYSEHQTGLCFDLNTIDDSFGNTKESAWLEQHAQEYGFIIRFPKGKDAQTGYQYEPWHLRYLGIDMATKVYNSGLSLEEYLGITSEYAD</sequence>
<proteinExistence type="predicted"/>
<dbReference type="EMBL" id="JBBMFS010000010">
    <property type="protein sequence ID" value="MEQ2555603.1"/>
    <property type="molecule type" value="Genomic_DNA"/>
</dbReference>
<dbReference type="InterPro" id="IPR052179">
    <property type="entry name" value="DD-CPase-like"/>
</dbReference>
<reference evidence="3" key="1">
    <citation type="submission" date="2024-03" db="EMBL/GenBank/DDBJ databases">
        <title>Human intestinal bacterial collection.</title>
        <authorList>
            <person name="Pauvert C."/>
            <person name="Hitch T.C.A."/>
            <person name="Clavel T."/>
        </authorList>
    </citation>
    <scope>NUCLEOTIDE SEQUENCE [LARGE SCALE GENOMIC DNA]</scope>
    <source>
        <strain evidence="3">CLA-AA-H89B</strain>
    </source>
</reference>
<feature type="region of interest" description="Disordered" evidence="1">
    <location>
        <begin position="52"/>
        <end position="84"/>
    </location>
</feature>
<comment type="caution">
    <text evidence="3">The sequence shown here is derived from an EMBL/GenBank/DDBJ whole genome shotgun (WGS) entry which is preliminary data.</text>
</comment>
<evidence type="ECO:0000313" key="3">
    <source>
        <dbReference type="EMBL" id="MEQ2555603.1"/>
    </source>
</evidence>
<organism evidence="3 4">
    <name type="scientific">Lachnospira intestinalis</name>
    <dbReference type="NCBI Taxonomy" id="3133158"/>
    <lineage>
        <taxon>Bacteria</taxon>
        <taxon>Bacillati</taxon>
        <taxon>Bacillota</taxon>
        <taxon>Clostridia</taxon>
        <taxon>Lachnospirales</taxon>
        <taxon>Lachnospiraceae</taxon>
        <taxon>Lachnospira</taxon>
    </lineage>
</organism>
<dbReference type="Gene3D" id="3.30.1380.10">
    <property type="match status" value="1"/>
</dbReference>
<keyword evidence="4" id="KW-1185">Reference proteome</keyword>
<evidence type="ECO:0000313" key="4">
    <source>
        <dbReference type="Proteomes" id="UP001546774"/>
    </source>
</evidence>
<evidence type="ECO:0000259" key="2">
    <source>
        <dbReference type="Pfam" id="PF02557"/>
    </source>
</evidence>
<accession>A0ABV1H7C6</accession>
<dbReference type="InterPro" id="IPR009045">
    <property type="entry name" value="Zn_M74/Hedgehog-like"/>
</dbReference>
<evidence type="ECO:0000256" key="1">
    <source>
        <dbReference type="SAM" id="MobiDB-lite"/>
    </source>
</evidence>
<dbReference type="SUPFAM" id="SSF55166">
    <property type="entry name" value="Hedgehog/DD-peptidase"/>
    <property type="match status" value="1"/>
</dbReference>
<dbReference type="InterPro" id="IPR058193">
    <property type="entry name" value="VanY/YodJ_core_dom"/>
</dbReference>
<dbReference type="Proteomes" id="UP001546774">
    <property type="component" value="Unassembled WGS sequence"/>
</dbReference>
<protein>
    <submittedName>
        <fullName evidence="3">M15 family metallopeptidase</fullName>
    </submittedName>
</protein>
<dbReference type="PANTHER" id="PTHR34385:SF1">
    <property type="entry name" value="PEPTIDOGLYCAN L-ALANYL-D-GLUTAMATE ENDOPEPTIDASE CWLK"/>
    <property type="match status" value="1"/>
</dbReference>
<dbReference type="PANTHER" id="PTHR34385">
    <property type="entry name" value="D-ALANYL-D-ALANINE CARBOXYPEPTIDASE"/>
    <property type="match status" value="1"/>
</dbReference>
<feature type="region of interest" description="Disordered" evidence="1">
    <location>
        <begin position="1"/>
        <end position="20"/>
    </location>
</feature>